<evidence type="ECO:0000256" key="1">
    <source>
        <dbReference type="SAM" id="Phobius"/>
    </source>
</evidence>
<keyword evidence="1" id="KW-0812">Transmembrane</keyword>
<gene>
    <name evidence="2" type="ORF">BIY20_16140</name>
</gene>
<keyword evidence="1" id="KW-1133">Transmembrane helix</keyword>
<evidence type="ECO:0000313" key="2">
    <source>
        <dbReference type="EMBL" id="OLQ85247.1"/>
    </source>
</evidence>
<dbReference type="Proteomes" id="UP000186039">
    <property type="component" value="Unassembled WGS sequence"/>
</dbReference>
<proteinExistence type="predicted"/>
<keyword evidence="3" id="KW-1185">Reference proteome</keyword>
<accession>A0ABX3F5M6</accession>
<dbReference type="EMBL" id="MJMH01000222">
    <property type="protein sequence ID" value="OLQ85247.1"/>
    <property type="molecule type" value="Genomic_DNA"/>
</dbReference>
<feature type="transmembrane region" description="Helical" evidence="1">
    <location>
        <begin position="43"/>
        <end position="62"/>
    </location>
</feature>
<sequence>MEREEIKTLISEMALQKDEVEKLIEERIDQAIEDRKKIVSRQFLLWGGAISTVFSFLLIIGFSTEDIAKRIRNTLLPKSHMVSQLVGSDEHSNLLKNSIISELDDPDLKNYPKTKNTIQENVWKALETKDETKLKQFVDSTKLDEVIIDSYYEQVIEVLFSDKPSANKDQKYHILELGSVAQEINVGEFENRSNTKTNCGYDFAQDEKRVIIHIPAPEKGIKRDRIPLPWFQCPRGYHAMDVSLKVEDKVVSDIKVVGVERPTATPKKPIKGVRARVTNAVAEEFRQKGVDLGVGIVPGSITVTRVYDDL</sequence>
<dbReference type="RefSeq" id="WP_075716232.1">
    <property type="nucleotide sequence ID" value="NZ_AP019654.1"/>
</dbReference>
<protein>
    <submittedName>
        <fullName evidence="2">Uncharacterized protein</fullName>
    </submittedName>
</protein>
<keyword evidence="1" id="KW-0472">Membrane</keyword>
<comment type="caution">
    <text evidence="2">The sequence shown here is derived from an EMBL/GenBank/DDBJ whole genome shotgun (WGS) entry which is preliminary data.</text>
</comment>
<evidence type="ECO:0000313" key="3">
    <source>
        <dbReference type="Proteomes" id="UP000186039"/>
    </source>
</evidence>
<name>A0ABX3F5M6_9VIBR</name>
<reference evidence="2 3" key="1">
    <citation type="submission" date="2016-09" db="EMBL/GenBank/DDBJ databases">
        <title>Genomic Taxonomy of the Vibrionaceae.</title>
        <authorList>
            <person name="Gonzalez-Castillo A."/>
            <person name="Gomez-Gil B."/>
            <person name="Enciso-Ibarra K."/>
        </authorList>
    </citation>
    <scope>NUCLEOTIDE SEQUENCE [LARGE SCALE GENOMIC DNA]</scope>
    <source>
        <strain evidence="2 3">CAIM 1902</strain>
    </source>
</reference>
<organism evidence="2 3">
    <name type="scientific">Vibrio panuliri</name>
    <dbReference type="NCBI Taxonomy" id="1381081"/>
    <lineage>
        <taxon>Bacteria</taxon>
        <taxon>Pseudomonadati</taxon>
        <taxon>Pseudomonadota</taxon>
        <taxon>Gammaproteobacteria</taxon>
        <taxon>Vibrionales</taxon>
        <taxon>Vibrionaceae</taxon>
        <taxon>Vibrio</taxon>
    </lineage>
</organism>